<dbReference type="AlphaFoldDB" id="A0A933DTU7"/>
<evidence type="ECO:0000313" key="2">
    <source>
        <dbReference type="EMBL" id="MBI4132298.1"/>
    </source>
</evidence>
<keyword evidence="1" id="KW-1133">Transmembrane helix</keyword>
<keyword evidence="1" id="KW-0812">Transmembrane</keyword>
<name>A0A933DTU7_9BACT</name>
<comment type="caution">
    <text evidence="2">The sequence shown here is derived from an EMBL/GenBank/DDBJ whole genome shotgun (WGS) entry which is preliminary data.</text>
</comment>
<feature type="transmembrane region" description="Helical" evidence="1">
    <location>
        <begin position="7"/>
        <end position="30"/>
    </location>
</feature>
<evidence type="ECO:0000256" key="1">
    <source>
        <dbReference type="SAM" id="Phobius"/>
    </source>
</evidence>
<sequence>MLNRNTYASVSGVIFSAIALLHALRIIYGWPALIGGWTVPMWVSWTALIISGYLAFSVYRLKR</sequence>
<gene>
    <name evidence="2" type="ORF">HY474_01565</name>
</gene>
<dbReference type="Proteomes" id="UP000704960">
    <property type="component" value="Unassembled WGS sequence"/>
</dbReference>
<proteinExistence type="predicted"/>
<accession>A0A933DTU7</accession>
<feature type="transmembrane region" description="Helical" evidence="1">
    <location>
        <begin position="42"/>
        <end position="61"/>
    </location>
</feature>
<evidence type="ECO:0000313" key="3">
    <source>
        <dbReference type="Proteomes" id="UP000704960"/>
    </source>
</evidence>
<dbReference type="EMBL" id="JACQMJ010000007">
    <property type="protein sequence ID" value="MBI4132298.1"/>
    <property type="molecule type" value="Genomic_DNA"/>
</dbReference>
<keyword evidence="1" id="KW-0472">Membrane</keyword>
<organism evidence="2 3">
    <name type="scientific">Candidatus Sungiibacteriota bacterium</name>
    <dbReference type="NCBI Taxonomy" id="2750080"/>
    <lineage>
        <taxon>Bacteria</taxon>
        <taxon>Candidatus Sungiibacteriota</taxon>
    </lineage>
</organism>
<reference evidence="2" key="1">
    <citation type="submission" date="2020-07" db="EMBL/GenBank/DDBJ databases">
        <title>Huge and variable diversity of episymbiotic CPR bacteria and DPANN archaea in groundwater ecosystems.</title>
        <authorList>
            <person name="He C.Y."/>
            <person name="Keren R."/>
            <person name="Whittaker M."/>
            <person name="Farag I.F."/>
            <person name="Doudna J."/>
            <person name="Cate J.H.D."/>
            <person name="Banfield J.F."/>
        </authorList>
    </citation>
    <scope>NUCLEOTIDE SEQUENCE</scope>
    <source>
        <strain evidence="2">NC_groundwater_1226_Ag_S-0.1um_59_124</strain>
    </source>
</reference>
<protein>
    <submittedName>
        <fullName evidence="2">Uncharacterized protein</fullName>
    </submittedName>
</protein>